<dbReference type="EMBL" id="AYRZ02000012">
    <property type="protein sequence ID" value="PHT67046.1"/>
    <property type="molecule type" value="Genomic_DNA"/>
</dbReference>
<evidence type="ECO:0000259" key="23">
    <source>
        <dbReference type="PROSITE" id="PS51038"/>
    </source>
</evidence>
<dbReference type="CDD" id="cd04716">
    <property type="entry name" value="BAH_plantDCM_I"/>
    <property type="match status" value="1"/>
</dbReference>
<feature type="compositionally biased region" description="Acidic residues" evidence="20">
    <location>
        <begin position="446"/>
        <end position="464"/>
    </location>
</feature>
<dbReference type="SUPFAM" id="SSF54160">
    <property type="entry name" value="Chromo domain-like"/>
    <property type="match status" value="1"/>
</dbReference>
<feature type="domain" description="BAH" evidence="23">
    <location>
        <begin position="205"/>
        <end position="324"/>
    </location>
</feature>
<feature type="transmembrane region" description="Helical" evidence="21">
    <location>
        <begin position="1914"/>
        <end position="1934"/>
    </location>
</feature>
<comment type="subcellular location">
    <subcellularLocation>
        <location evidence="2">Cell membrane</location>
        <topology evidence="2">Single-pass membrane protein</topology>
    </subcellularLocation>
    <subcellularLocation>
        <location evidence="1">Nucleus</location>
    </subcellularLocation>
</comment>
<protein>
    <recommendedName>
        <fullName evidence="4">DNA (cytosine-5-)-methyltransferase</fullName>
        <ecNumber evidence="4">2.1.1.37</ecNumber>
    </recommendedName>
</protein>
<evidence type="ECO:0000313" key="24">
    <source>
        <dbReference type="EMBL" id="PHT67046.1"/>
    </source>
</evidence>
<dbReference type="Gramene" id="PHT67046">
    <property type="protein sequence ID" value="PHT67046"/>
    <property type="gene ID" value="T459_31471"/>
</dbReference>
<evidence type="ECO:0000256" key="18">
    <source>
        <dbReference type="ARBA" id="ARBA00047422"/>
    </source>
</evidence>
<dbReference type="InterPro" id="IPR013210">
    <property type="entry name" value="LRR_N_plant-typ"/>
</dbReference>
<comment type="similarity">
    <text evidence="3">Belongs to the RLP family.</text>
</comment>
<evidence type="ECO:0000256" key="3">
    <source>
        <dbReference type="ARBA" id="ARBA00009592"/>
    </source>
</evidence>
<dbReference type="InterPro" id="IPR029063">
    <property type="entry name" value="SAM-dependent_MTases_sf"/>
</dbReference>
<dbReference type="Pfam" id="PF00385">
    <property type="entry name" value="Chromo"/>
    <property type="match status" value="1"/>
</dbReference>
<evidence type="ECO:0000256" key="19">
    <source>
        <dbReference type="PROSITE-ProRule" id="PRU01016"/>
    </source>
</evidence>
<keyword evidence="7" id="KW-0433">Leucine-rich repeat</keyword>
<dbReference type="InterPro" id="IPR043151">
    <property type="entry name" value="BAH_sf"/>
</dbReference>
<dbReference type="Proteomes" id="UP000222542">
    <property type="component" value="Unassembled WGS sequence"/>
</dbReference>
<evidence type="ECO:0000313" key="25">
    <source>
        <dbReference type="Proteomes" id="UP000222542"/>
    </source>
</evidence>
<feature type="active site" evidence="19">
    <location>
        <position position="547"/>
    </location>
</feature>
<dbReference type="InterPro" id="IPR001525">
    <property type="entry name" value="C5_MeTfrase"/>
</dbReference>
<keyword evidence="5" id="KW-1003">Cell membrane</keyword>
<evidence type="ECO:0000256" key="20">
    <source>
        <dbReference type="SAM" id="MobiDB-lite"/>
    </source>
</evidence>
<evidence type="ECO:0000256" key="4">
    <source>
        <dbReference type="ARBA" id="ARBA00011975"/>
    </source>
</evidence>
<feature type="region of interest" description="Disordered" evidence="20">
    <location>
        <begin position="125"/>
        <end position="154"/>
    </location>
</feature>
<dbReference type="GO" id="GO:0003682">
    <property type="term" value="F:chromatin binding"/>
    <property type="evidence" value="ECO:0007669"/>
    <property type="project" value="InterPro"/>
</dbReference>
<evidence type="ECO:0000256" key="14">
    <source>
        <dbReference type="ARBA" id="ARBA00023125"/>
    </source>
</evidence>
<comment type="catalytic activity">
    <reaction evidence="18">
        <text>a 2'-deoxycytidine in DNA + S-adenosyl-L-methionine = a 5-methyl-2'-deoxycytidine in DNA + S-adenosyl-L-homocysteine + H(+)</text>
        <dbReference type="Rhea" id="RHEA:13681"/>
        <dbReference type="Rhea" id="RHEA-COMP:11369"/>
        <dbReference type="Rhea" id="RHEA-COMP:11370"/>
        <dbReference type="ChEBI" id="CHEBI:15378"/>
        <dbReference type="ChEBI" id="CHEBI:57856"/>
        <dbReference type="ChEBI" id="CHEBI:59789"/>
        <dbReference type="ChEBI" id="CHEBI:85452"/>
        <dbReference type="ChEBI" id="CHEBI:85454"/>
        <dbReference type="EC" id="2.1.1.37"/>
    </reaction>
</comment>
<dbReference type="SUPFAM" id="SSF52047">
    <property type="entry name" value="RNI-like"/>
    <property type="match status" value="2"/>
</dbReference>
<dbReference type="Pfam" id="PF01426">
    <property type="entry name" value="BAH"/>
    <property type="match status" value="1"/>
</dbReference>
<dbReference type="PRINTS" id="PR00105">
    <property type="entry name" value="C5METTRFRASE"/>
</dbReference>
<dbReference type="PROSITE" id="PS51038">
    <property type="entry name" value="BAH"/>
    <property type="match status" value="1"/>
</dbReference>
<dbReference type="PROSITE" id="PS51679">
    <property type="entry name" value="SAM_MT_C5"/>
    <property type="match status" value="1"/>
</dbReference>
<keyword evidence="14" id="KW-0238">DNA-binding</keyword>
<reference evidence="24 25" key="1">
    <citation type="journal article" date="2014" name="Nat. Genet.">
        <title>Genome sequence of the hot pepper provides insights into the evolution of pungency in Capsicum species.</title>
        <authorList>
            <person name="Kim S."/>
            <person name="Park M."/>
            <person name="Yeom S.I."/>
            <person name="Kim Y.M."/>
            <person name="Lee J.M."/>
            <person name="Lee H.A."/>
            <person name="Seo E."/>
            <person name="Choi J."/>
            <person name="Cheong K."/>
            <person name="Kim K.T."/>
            <person name="Jung K."/>
            <person name="Lee G.W."/>
            <person name="Oh S.K."/>
            <person name="Bae C."/>
            <person name="Kim S.B."/>
            <person name="Lee H.Y."/>
            <person name="Kim S.Y."/>
            <person name="Kim M.S."/>
            <person name="Kang B.C."/>
            <person name="Jo Y.D."/>
            <person name="Yang H.B."/>
            <person name="Jeong H.J."/>
            <person name="Kang W.H."/>
            <person name="Kwon J.K."/>
            <person name="Shin C."/>
            <person name="Lim J.Y."/>
            <person name="Park J.H."/>
            <person name="Huh J.H."/>
            <person name="Kim J.S."/>
            <person name="Kim B.D."/>
            <person name="Cohen O."/>
            <person name="Paran I."/>
            <person name="Suh M.C."/>
            <person name="Lee S.B."/>
            <person name="Kim Y.K."/>
            <person name="Shin Y."/>
            <person name="Noh S.J."/>
            <person name="Park J."/>
            <person name="Seo Y.S."/>
            <person name="Kwon S.Y."/>
            <person name="Kim H.A."/>
            <person name="Park J.M."/>
            <person name="Kim H.J."/>
            <person name="Choi S.B."/>
            <person name="Bosland P.W."/>
            <person name="Reeves G."/>
            <person name="Jo S.H."/>
            <person name="Lee B.W."/>
            <person name="Cho H.T."/>
            <person name="Choi H.S."/>
            <person name="Lee M.S."/>
            <person name="Yu Y."/>
            <person name="Do Choi Y."/>
            <person name="Park B.S."/>
            <person name="van Deynze A."/>
            <person name="Ashrafi H."/>
            <person name="Hill T."/>
            <person name="Kim W.T."/>
            <person name="Pai H.S."/>
            <person name="Ahn H.K."/>
            <person name="Yeam I."/>
            <person name="Giovannoni J.J."/>
            <person name="Rose J.K."/>
            <person name="Sorensen I."/>
            <person name="Lee S.J."/>
            <person name="Kim R.W."/>
            <person name="Choi I.Y."/>
            <person name="Choi B.S."/>
            <person name="Lim J.S."/>
            <person name="Lee Y.H."/>
            <person name="Choi D."/>
        </authorList>
    </citation>
    <scope>NUCLEOTIDE SEQUENCE [LARGE SCALE GENOMIC DNA]</scope>
    <source>
        <strain evidence="25">cv. CM334</strain>
    </source>
</reference>
<dbReference type="InterPro" id="IPR050390">
    <property type="entry name" value="C5-Methyltransferase"/>
</dbReference>
<dbReference type="SMART" id="SM00365">
    <property type="entry name" value="LRR_SD22"/>
    <property type="match status" value="7"/>
</dbReference>
<dbReference type="InterPro" id="IPR023780">
    <property type="entry name" value="Chromo_domain"/>
</dbReference>
<dbReference type="GO" id="GO:0044027">
    <property type="term" value="P:negative regulation of gene expression via chromosomal CpG island methylation"/>
    <property type="evidence" value="ECO:0000318"/>
    <property type="project" value="GO_Central"/>
</dbReference>
<dbReference type="GO" id="GO:0050832">
    <property type="term" value="P:defense response to fungus"/>
    <property type="evidence" value="ECO:0007669"/>
    <property type="project" value="UniProtKB-ARBA"/>
</dbReference>
<name>A0A2G2YBB0_CAPAN</name>
<reference evidence="24 25" key="2">
    <citation type="journal article" date="2017" name="Genome Biol.">
        <title>New reference genome sequences of hot pepper reveal the massive evolution of plant disease-resistance genes by retroduplication.</title>
        <authorList>
            <person name="Kim S."/>
            <person name="Park J."/>
            <person name="Yeom S.I."/>
            <person name="Kim Y.M."/>
            <person name="Seo E."/>
            <person name="Kim K.T."/>
            <person name="Kim M.S."/>
            <person name="Lee J.M."/>
            <person name="Cheong K."/>
            <person name="Shin H.S."/>
            <person name="Kim S.B."/>
            <person name="Han K."/>
            <person name="Lee J."/>
            <person name="Park M."/>
            <person name="Lee H.A."/>
            <person name="Lee H.Y."/>
            <person name="Lee Y."/>
            <person name="Oh S."/>
            <person name="Lee J.H."/>
            <person name="Choi E."/>
            <person name="Choi E."/>
            <person name="Lee S.E."/>
            <person name="Jeon J."/>
            <person name="Kim H."/>
            <person name="Choi G."/>
            <person name="Song H."/>
            <person name="Lee J."/>
            <person name="Lee S.C."/>
            <person name="Kwon J.K."/>
            <person name="Lee H.Y."/>
            <person name="Koo N."/>
            <person name="Hong Y."/>
            <person name="Kim R.W."/>
            <person name="Kang W.H."/>
            <person name="Huh J.H."/>
            <person name="Kang B.C."/>
            <person name="Yang T.J."/>
            <person name="Lee Y.H."/>
            <person name="Bennetzen J.L."/>
            <person name="Choi D."/>
        </authorList>
    </citation>
    <scope>NUCLEOTIDE SEQUENCE [LARGE SCALE GENOMIC DNA]</scope>
    <source>
        <strain evidence="25">cv. CM334</strain>
    </source>
</reference>
<comment type="caution">
    <text evidence="24">The sequence shown here is derived from an EMBL/GenBank/DDBJ whole genome shotgun (WGS) entry which is preliminary data.</text>
</comment>
<dbReference type="PROSITE" id="PS50013">
    <property type="entry name" value="CHROMO_2"/>
    <property type="match status" value="1"/>
</dbReference>
<dbReference type="PANTHER" id="PTHR10629">
    <property type="entry name" value="CYTOSINE-SPECIFIC METHYLTRANSFERASE"/>
    <property type="match status" value="1"/>
</dbReference>
<dbReference type="PROSITE" id="PS51450">
    <property type="entry name" value="LRR"/>
    <property type="match status" value="2"/>
</dbReference>
<dbReference type="Gene3D" id="3.90.120.10">
    <property type="entry name" value="DNA Methylase, subunit A, domain 2"/>
    <property type="match status" value="1"/>
</dbReference>
<dbReference type="PROSITE" id="PS00094">
    <property type="entry name" value="C5_MTASE_1"/>
    <property type="match status" value="1"/>
</dbReference>
<evidence type="ECO:0000256" key="12">
    <source>
        <dbReference type="ARBA" id="ARBA00022737"/>
    </source>
</evidence>
<dbReference type="Pfam" id="PF08263">
    <property type="entry name" value="LRRNT_2"/>
    <property type="match status" value="1"/>
</dbReference>
<keyword evidence="17" id="KW-0539">Nucleus</keyword>
<evidence type="ECO:0000256" key="11">
    <source>
        <dbReference type="ARBA" id="ARBA00022729"/>
    </source>
</evidence>
<dbReference type="InterPro" id="IPR018117">
    <property type="entry name" value="C5_DNA_meth_AS"/>
</dbReference>
<evidence type="ECO:0000256" key="6">
    <source>
        <dbReference type="ARBA" id="ARBA00022603"/>
    </source>
</evidence>
<keyword evidence="25" id="KW-1185">Reference proteome</keyword>
<dbReference type="InterPro" id="IPR016197">
    <property type="entry name" value="Chromo-like_dom_sf"/>
</dbReference>
<keyword evidence="16" id="KW-0325">Glycoprotein</keyword>
<dbReference type="STRING" id="4072.A0A2G2YBB0"/>
<dbReference type="Gene3D" id="2.30.30.490">
    <property type="match status" value="1"/>
</dbReference>
<dbReference type="Pfam" id="PF00560">
    <property type="entry name" value="LRR_1"/>
    <property type="match status" value="6"/>
</dbReference>
<evidence type="ECO:0000256" key="10">
    <source>
        <dbReference type="ARBA" id="ARBA00022692"/>
    </source>
</evidence>
<evidence type="ECO:0000256" key="16">
    <source>
        <dbReference type="ARBA" id="ARBA00023180"/>
    </source>
</evidence>
<evidence type="ECO:0000256" key="5">
    <source>
        <dbReference type="ARBA" id="ARBA00022475"/>
    </source>
</evidence>
<keyword evidence="8 19" id="KW-0808">Transferase</keyword>
<evidence type="ECO:0000256" key="2">
    <source>
        <dbReference type="ARBA" id="ARBA00004162"/>
    </source>
</evidence>
<evidence type="ECO:0000256" key="17">
    <source>
        <dbReference type="ARBA" id="ARBA00023242"/>
    </source>
</evidence>
<dbReference type="SUPFAM" id="SSF52058">
    <property type="entry name" value="L domain-like"/>
    <property type="match status" value="1"/>
</dbReference>
<evidence type="ECO:0000256" key="15">
    <source>
        <dbReference type="ARBA" id="ARBA00023136"/>
    </source>
</evidence>
<evidence type="ECO:0000256" key="8">
    <source>
        <dbReference type="ARBA" id="ARBA00022679"/>
    </source>
</evidence>
<organism evidence="24 25">
    <name type="scientific">Capsicum annuum</name>
    <name type="common">Capsicum pepper</name>
    <dbReference type="NCBI Taxonomy" id="4072"/>
    <lineage>
        <taxon>Eukaryota</taxon>
        <taxon>Viridiplantae</taxon>
        <taxon>Streptophyta</taxon>
        <taxon>Embryophyta</taxon>
        <taxon>Tracheophyta</taxon>
        <taxon>Spermatophyta</taxon>
        <taxon>Magnoliopsida</taxon>
        <taxon>eudicotyledons</taxon>
        <taxon>Gunneridae</taxon>
        <taxon>Pentapetalae</taxon>
        <taxon>asterids</taxon>
        <taxon>lamiids</taxon>
        <taxon>Solanales</taxon>
        <taxon>Solanaceae</taxon>
        <taxon>Solanoideae</taxon>
        <taxon>Capsiceae</taxon>
        <taxon>Capsicum</taxon>
    </lineage>
</organism>
<dbReference type="FunFam" id="3.90.120.10:FF:000003">
    <property type="entry name" value="DNA (cytosine-5)-methyltransferase 1"/>
    <property type="match status" value="1"/>
</dbReference>
<dbReference type="FunFam" id="3.80.10.10:FF:000111">
    <property type="entry name" value="LRR receptor-like serine/threonine-protein kinase ERECTA"/>
    <property type="match status" value="1"/>
</dbReference>
<keyword evidence="6 19" id="KW-0489">Methyltransferase</keyword>
<feature type="region of interest" description="Disordered" evidence="20">
    <location>
        <begin position="1"/>
        <end position="64"/>
    </location>
</feature>
<keyword evidence="9 19" id="KW-0949">S-adenosyl-L-methionine</keyword>
<keyword evidence="12" id="KW-0677">Repeat</keyword>
<dbReference type="GO" id="GO:0032259">
    <property type="term" value="P:methylation"/>
    <property type="evidence" value="ECO:0007669"/>
    <property type="project" value="UniProtKB-KW"/>
</dbReference>
<dbReference type="SMART" id="SM00439">
    <property type="entry name" value="BAH"/>
    <property type="match status" value="1"/>
</dbReference>
<feature type="region of interest" description="Disordered" evidence="20">
    <location>
        <begin position="438"/>
        <end position="464"/>
    </location>
</feature>
<dbReference type="Gene3D" id="3.80.10.10">
    <property type="entry name" value="Ribonuclease Inhibitor"/>
    <property type="match status" value="6"/>
</dbReference>
<accession>A0A2G2YBB0</accession>
<proteinExistence type="inferred from homology"/>
<dbReference type="InterPro" id="IPR023779">
    <property type="entry name" value="Chromodomain_CS"/>
</dbReference>
<dbReference type="SUPFAM" id="SSF53335">
    <property type="entry name" value="S-adenosyl-L-methionine-dependent methyltransferases"/>
    <property type="match status" value="1"/>
</dbReference>
<evidence type="ECO:0000256" key="21">
    <source>
        <dbReference type="SAM" id="Phobius"/>
    </source>
</evidence>
<dbReference type="SMART" id="SM00298">
    <property type="entry name" value="CHROMO"/>
    <property type="match status" value="1"/>
</dbReference>
<dbReference type="FunFam" id="3.80.10.10:FF:000095">
    <property type="entry name" value="LRR receptor-like serine/threonine-protein kinase GSO1"/>
    <property type="match status" value="2"/>
</dbReference>
<evidence type="ECO:0000259" key="22">
    <source>
        <dbReference type="PROSITE" id="PS50013"/>
    </source>
</evidence>
<comment type="similarity">
    <text evidence="19">Belongs to the class I-like SAM-binding methyltransferase superfamily. C5-methyltransferase family.</text>
</comment>
<evidence type="ECO:0000256" key="7">
    <source>
        <dbReference type="ARBA" id="ARBA00022614"/>
    </source>
</evidence>
<feature type="domain" description="Chromo" evidence="22">
    <location>
        <begin position="469"/>
        <end position="522"/>
    </location>
</feature>
<dbReference type="GO" id="GO:0003886">
    <property type="term" value="F:DNA (cytosine-5-)-methyltransferase activity"/>
    <property type="evidence" value="ECO:0000318"/>
    <property type="project" value="GO_Central"/>
</dbReference>
<dbReference type="InterPro" id="IPR032675">
    <property type="entry name" value="LRR_dom_sf"/>
</dbReference>
<dbReference type="PANTHER" id="PTHR10629:SF47">
    <property type="entry name" value="CYTOSINE-SPECIFIC METHYLTRANSFERASE"/>
    <property type="match status" value="1"/>
</dbReference>
<dbReference type="InterPro" id="IPR003591">
    <property type="entry name" value="Leu-rich_rpt_typical-subtyp"/>
</dbReference>
<gene>
    <name evidence="24" type="ORF">T459_31471</name>
</gene>
<evidence type="ECO:0000256" key="13">
    <source>
        <dbReference type="ARBA" id="ARBA00022989"/>
    </source>
</evidence>
<dbReference type="GO" id="GO:0003677">
    <property type="term" value="F:DNA binding"/>
    <property type="evidence" value="ECO:0000318"/>
    <property type="project" value="GO_Central"/>
</dbReference>
<dbReference type="Pfam" id="PF00145">
    <property type="entry name" value="DNA_methylase"/>
    <property type="match status" value="1"/>
</dbReference>
<evidence type="ECO:0000256" key="9">
    <source>
        <dbReference type="ARBA" id="ARBA00022691"/>
    </source>
</evidence>
<dbReference type="GO" id="GO:0005634">
    <property type="term" value="C:nucleus"/>
    <property type="evidence" value="ECO:0000318"/>
    <property type="project" value="GO_Central"/>
</dbReference>
<keyword evidence="15 21" id="KW-0472">Membrane</keyword>
<evidence type="ECO:0000256" key="1">
    <source>
        <dbReference type="ARBA" id="ARBA00004123"/>
    </source>
</evidence>
<dbReference type="InterPro" id="IPR000953">
    <property type="entry name" value="Chromo/chromo_shadow_dom"/>
</dbReference>
<dbReference type="SMART" id="SM00369">
    <property type="entry name" value="LRR_TYP"/>
    <property type="match status" value="13"/>
</dbReference>
<keyword evidence="10 21" id="KW-0812">Transmembrane</keyword>
<dbReference type="InterPro" id="IPR001611">
    <property type="entry name" value="Leu-rich_rpt"/>
</dbReference>
<keyword evidence="11" id="KW-0732">Signal</keyword>
<dbReference type="CDD" id="cd18635">
    <property type="entry name" value="CD_CMT3_like"/>
    <property type="match status" value="1"/>
</dbReference>
<sequence length="1981" mass="222789">MPSKRKDSPVTKPEKSSESRKSKRLAERPDPVLQPQFDDSDFASEPVSATKRKSVRRKIPESTPIVVESEKWKKRAVDKAESDDDFVSESKLLMSRATVKAENVVDTAASESDFVEEEDEIEQGSLKKNLSVSPSKRKPKRAEKVKDEECTLAGDPVPDAEARLKWPHRYNKGKANGTKSLNGQVDSDQLIQAKRHFSLAEVDGQVYYLEDDAHVKAADGEDDYICKIVEFFEAVDGMQYFTAQWFYRAKDTVIKSHDQFIDKKRVFLSEIKDDNPLDCLVTKLKIVPVPSNATFQFKENVKSTCDFYYDMKYLIPYSSFISLPPDTTGSVSSSSTISSDTDAGEVKELNLEKKLLDLYSGCGAMSTGLCLGANSKGVKLVTKWAVDLNKHACDSLRLNHPETQVRNEYASDFLLLLKEWEQLCVSCSLVKSSVPPHPHLKVTDDVEKEENDDEDEDEESGDDQGVEVFEVEELLEVCYGDPKEMNKPGLYFKVRWRGYGPEEDTWEPIEGLSDCPKKIKEFVAKGFKENILPLPGDVDVVCGGPPCQGISGFNRFRNKENPMQDPKNKQLDVYMDIVEFLKPRFVLMENVVDLIKFSNGFLGRYALSRLVGMNYQARMGMMAAGAYGLPQFRMRVFMWGALSSEKLPQYPLPTHKVIVRGVIPTEFESNTVAYDEGGDLELKKELFLGDALSDLPSVENSEPRDEMPYTDEPKTDFQHFIRLGRDGMLGSVLYDHRPLQLNDDDHLRVCQIPKRKGANFRDLTGVRVRPDNKVEWDPDVERVLLPSGKPLVPDYAMSFVGGSSSKPFGRLWWDETVPTVVTRAEPHNQTIVHPLQDRVLTIRENARLQGFPDYYKLIGPIKERYMQVGNAVAVPVARALGYSLATSMKGLSGEAPLMSLPKDFPSHEEQSCNEREDVLNNGNGLCCDRVSYRSRVQLKAFPLTEEFSVIVHLDFLKNQVETLKKHNDDPYVADTNINLEGDEREMNRQKDKLIAEITLYQEAMEVANAALETFARDQSLALVEFNQSFVVDASSASFLCDEQSYPKTSSWNMNEDCCSWEGVICDETSGHVIELDLSCSQLVGEIDSNSSVFRLSHLQRLNLSMNDFYGSHISPQFGRFSSLTHLNLSNSNFSGQIPSEISHLSKLQSLFLSDNSELGLAAYDFKMLLQNLTQLRELHLSGVSISSTIPLNFSSHLTTMRLRGTRLYGLIPERIFNLPNLETLDLSYNDKLNGYFPKNKWNSSASLKELDLVGVNFSGNYLPESIGYITSLQRLVLSSCNLSGPIPKSLWNLIRLEYMDLQDNHLEGPIFPRFTGGLQNLSTLMLSNNSLNGAIPSWIFSLPLLSHLDLSNNHFSGQLKDFRYNSVLVIIDVSENQLQGFLPKSIQNLNSVVSINLALNQLQGPLPKSFQKLLNLTYLDLSYNNFNDSIDVSVFSDLKQLWYLDLSFNSISLTNENKVKSTVPESLEYLYLSGCEVNELDFLRSANQLQTLDLSNNKIRGRIPDWLLSNWMHSISNLNLSHNMLTSIDLIRLPPLTIDLRSNFLRGMLPIPPTSVEYFFISNNSLTGEIPSSICNLTSLKVLDLARNNLKGAIPQCLGNMSDQLEVLDMQHNSLSGNLRTAFSSGSQLRSFNLHDNKLEGKIPRSLANCKELEVLDLGNNHLSDTFPMWLGTLPNLQVLSLRSNNLHGPIRTSRSLKLFPQLRMLDLSSNAFTAELPTSLFRSLKAMRRIDQTIKAPGDDAQAYYRDSVTVVTKGLELKVVRILSLYTTMDLSSNKFEGHIGSMMGDLIALRVLNLSHNGLQGHMPPSLGKLSVVESLDLSSNNLSGEIPKQLASLTSLAVLNLSRNHLEGCIPKGPQFATFGKNSYEGNDGLQGFPVSGGCGINLIPEKNNTTFEPDEESDSTFLSELSWEVVLMGYGSGLIIGFSIAYVMLSSRKPNWLSRIYEDLEYRISMRSRKKQQCHTSQMHYRRRVRRRNNGI</sequence>
<dbReference type="EC" id="2.1.1.37" evidence="4"/>
<dbReference type="InterPro" id="IPR001025">
    <property type="entry name" value="BAH_dom"/>
</dbReference>
<keyword evidence="13 21" id="KW-1133">Transmembrane helix</keyword>
<feature type="compositionally biased region" description="Basic and acidic residues" evidence="20">
    <location>
        <begin position="1"/>
        <end position="30"/>
    </location>
</feature>
<dbReference type="Gene3D" id="3.40.50.150">
    <property type="entry name" value="Vaccinia Virus protein VP39"/>
    <property type="match status" value="2"/>
</dbReference>
<dbReference type="Pfam" id="PF13855">
    <property type="entry name" value="LRR_8"/>
    <property type="match status" value="4"/>
</dbReference>
<dbReference type="PROSITE" id="PS00598">
    <property type="entry name" value="CHROMO_1"/>
    <property type="match status" value="1"/>
</dbReference>
<dbReference type="GO" id="GO:0005886">
    <property type="term" value="C:plasma membrane"/>
    <property type="evidence" value="ECO:0007669"/>
    <property type="project" value="UniProtKB-SubCell"/>
</dbReference>